<evidence type="ECO:0000313" key="8">
    <source>
        <dbReference type="Proteomes" id="UP000736672"/>
    </source>
</evidence>
<evidence type="ECO:0000256" key="3">
    <source>
        <dbReference type="ARBA" id="ARBA00023163"/>
    </source>
</evidence>
<dbReference type="PROSITE" id="PS50217">
    <property type="entry name" value="BZIP"/>
    <property type="match status" value="1"/>
</dbReference>
<evidence type="ECO:0000259" key="6">
    <source>
        <dbReference type="PROSITE" id="PS50217"/>
    </source>
</evidence>
<dbReference type="InterPro" id="IPR046347">
    <property type="entry name" value="bZIP_sf"/>
</dbReference>
<evidence type="ECO:0000256" key="1">
    <source>
        <dbReference type="ARBA" id="ARBA00004123"/>
    </source>
</evidence>
<keyword evidence="4" id="KW-0539">Nucleus</keyword>
<dbReference type="PROSITE" id="PS00036">
    <property type="entry name" value="BZIP_BASIC"/>
    <property type="match status" value="1"/>
</dbReference>
<feature type="domain" description="BZIP" evidence="6">
    <location>
        <begin position="197"/>
        <end position="260"/>
    </location>
</feature>
<keyword evidence="3" id="KW-0804">Transcription</keyword>
<feature type="compositionally biased region" description="Pro residues" evidence="5">
    <location>
        <begin position="130"/>
        <end position="143"/>
    </location>
</feature>
<dbReference type="EMBL" id="JAGTJS010000014">
    <property type="protein sequence ID" value="KAH7248280.1"/>
    <property type="molecule type" value="Genomic_DNA"/>
</dbReference>
<sequence length="314" mass="35435">MLGFNLNGTNTYRSWTDIQPGPSSWSGSLTALNDYDLQDTAENGLDFYGPALPDYFQWETLEPANWSTFPGLLQHQGNLATSWGQHSFQPNEILASPDWEARSHPDAHISIAGAHTSSQDIDQATFNWSSPPPSHTPQRPQPPARKTVRKRKTSSGEPLATKRLQINLKPALGTKVDTQGGAIHAEKGDVRGRHGQNRAHKRVQERNRIAASKHRHRRREEMEKIYSNEQDLEKINFELTSCLKDLVAEAQQLKMELLQHSTCECTLIHQYIQNEAQRYVKGIEKNSCLSDAEFAPKYETSLTPNLTVSLPNQF</sequence>
<dbReference type="Proteomes" id="UP000736672">
    <property type="component" value="Unassembled WGS sequence"/>
</dbReference>
<dbReference type="InterPro" id="IPR051027">
    <property type="entry name" value="bZIP_transcription_factors"/>
</dbReference>
<feature type="region of interest" description="Disordered" evidence="5">
    <location>
        <begin position="123"/>
        <end position="161"/>
    </location>
</feature>
<organism evidence="7 8">
    <name type="scientific">Fusarium solani</name>
    <name type="common">Filamentous fungus</name>
    <dbReference type="NCBI Taxonomy" id="169388"/>
    <lineage>
        <taxon>Eukaryota</taxon>
        <taxon>Fungi</taxon>
        <taxon>Dikarya</taxon>
        <taxon>Ascomycota</taxon>
        <taxon>Pezizomycotina</taxon>
        <taxon>Sordariomycetes</taxon>
        <taxon>Hypocreomycetidae</taxon>
        <taxon>Hypocreales</taxon>
        <taxon>Nectriaceae</taxon>
        <taxon>Fusarium</taxon>
        <taxon>Fusarium solani species complex</taxon>
    </lineage>
</organism>
<dbReference type="CDD" id="cd14687">
    <property type="entry name" value="bZIP_ATF2"/>
    <property type="match status" value="1"/>
</dbReference>
<dbReference type="GO" id="GO:0005634">
    <property type="term" value="C:nucleus"/>
    <property type="evidence" value="ECO:0007669"/>
    <property type="project" value="UniProtKB-SubCell"/>
</dbReference>
<dbReference type="InterPro" id="IPR004827">
    <property type="entry name" value="bZIP"/>
</dbReference>
<accession>A0A9P9K8T1</accession>
<comment type="subcellular location">
    <subcellularLocation>
        <location evidence="1">Nucleus</location>
    </subcellularLocation>
</comment>
<keyword evidence="8" id="KW-1185">Reference proteome</keyword>
<dbReference type="GO" id="GO:0003700">
    <property type="term" value="F:DNA-binding transcription factor activity"/>
    <property type="evidence" value="ECO:0007669"/>
    <property type="project" value="InterPro"/>
</dbReference>
<dbReference type="OrthoDB" id="295274at2759"/>
<protein>
    <recommendedName>
        <fullName evidence="6">BZIP domain-containing protein</fullName>
    </recommendedName>
</protein>
<comment type="caution">
    <text evidence="7">The sequence shown here is derived from an EMBL/GenBank/DDBJ whole genome shotgun (WGS) entry which is preliminary data.</text>
</comment>
<dbReference type="PANTHER" id="PTHR19304">
    <property type="entry name" value="CYCLIC-AMP RESPONSE ELEMENT BINDING PROTEIN"/>
    <property type="match status" value="1"/>
</dbReference>
<reference evidence="7" key="1">
    <citation type="journal article" date="2021" name="Nat. Commun.">
        <title>Genetic determinants of endophytism in the Arabidopsis root mycobiome.</title>
        <authorList>
            <person name="Mesny F."/>
            <person name="Miyauchi S."/>
            <person name="Thiergart T."/>
            <person name="Pickel B."/>
            <person name="Atanasova L."/>
            <person name="Karlsson M."/>
            <person name="Huettel B."/>
            <person name="Barry K.W."/>
            <person name="Haridas S."/>
            <person name="Chen C."/>
            <person name="Bauer D."/>
            <person name="Andreopoulos W."/>
            <person name="Pangilinan J."/>
            <person name="LaButti K."/>
            <person name="Riley R."/>
            <person name="Lipzen A."/>
            <person name="Clum A."/>
            <person name="Drula E."/>
            <person name="Henrissat B."/>
            <person name="Kohler A."/>
            <person name="Grigoriev I.V."/>
            <person name="Martin F.M."/>
            <person name="Hacquard S."/>
        </authorList>
    </citation>
    <scope>NUCLEOTIDE SEQUENCE</scope>
    <source>
        <strain evidence="7">FSSC 5 MPI-SDFR-AT-0091</strain>
    </source>
</reference>
<evidence type="ECO:0000256" key="4">
    <source>
        <dbReference type="ARBA" id="ARBA00023242"/>
    </source>
</evidence>
<proteinExistence type="predicted"/>
<evidence type="ECO:0000313" key="7">
    <source>
        <dbReference type="EMBL" id="KAH7248280.1"/>
    </source>
</evidence>
<gene>
    <name evidence="7" type="ORF">B0J15DRAFT_468292</name>
</gene>
<keyword evidence="2" id="KW-0805">Transcription regulation</keyword>
<evidence type="ECO:0000256" key="5">
    <source>
        <dbReference type="SAM" id="MobiDB-lite"/>
    </source>
</evidence>
<name>A0A9P9K8T1_FUSSL</name>
<dbReference type="Gene3D" id="1.20.5.170">
    <property type="match status" value="1"/>
</dbReference>
<evidence type="ECO:0000256" key="2">
    <source>
        <dbReference type="ARBA" id="ARBA00023015"/>
    </source>
</evidence>
<dbReference type="AlphaFoldDB" id="A0A9P9K8T1"/>
<dbReference type="SUPFAM" id="SSF57959">
    <property type="entry name" value="Leucine zipper domain"/>
    <property type="match status" value="1"/>
</dbReference>